<evidence type="ECO:0008006" key="4">
    <source>
        <dbReference type="Google" id="ProtNLM"/>
    </source>
</evidence>
<dbReference type="EMBL" id="BAABAA010000034">
    <property type="protein sequence ID" value="GAA3601052.1"/>
    <property type="molecule type" value="Genomic_DNA"/>
</dbReference>
<proteinExistence type="predicted"/>
<keyword evidence="1" id="KW-0812">Transmembrane</keyword>
<comment type="caution">
    <text evidence="2">The sequence shown here is derived from an EMBL/GenBank/DDBJ whole genome shotgun (WGS) entry which is preliminary data.</text>
</comment>
<feature type="transmembrane region" description="Helical" evidence="1">
    <location>
        <begin position="81"/>
        <end position="98"/>
    </location>
</feature>
<dbReference type="InterPro" id="IPR021235">
    <property type="entry name" value="DUF2637"/>
</dbReference>
<keyword evidence="1" id="KW-0472">Membrane</keyword>
<accession>A0ABP6ZA12</accession>
<name>A0ABP6ZA12_9ACTN</name>
<protein>
    <recommendedName>
        <fullName evidence="4">DUF2637 domain-containing protein</fullName>
    </recommendedName>
</protein>
<evidence type="ECO:0000256" key="1">
    <source>
        <dbReference type="SAM" id="Phobius"/>
    </source>
</evidence>
<feature type="transmembrane region" description="Helical" evidence="1">
    <location>
        <begin position="23"/>
        <end position="46"/>
    </location>
</feature>
<feature type="transmembrane region" description="Helical" evidence="1">
    <location>
        <begin position="58"/>
        <end position="75"/>
    </location>
</feature>
<reference evidence="3" key="1">
    <citation type="journal article" date="2019" name="Int. J. Syst. Evol. Microbiol.">
        <title>The Global Catalogue of Microorganisms (GCM) 10K type strain sequencing project: providing services to taxonomists for standard genome sequencing and annotation.</title>
        <authorList>
            <consortium name="The Broad Institute Genomics Platform"/>
            <consortium name="The Broad Institute Genome Sequencing Center for Infectious Disease"/>
            <person name="Wu L."/>
            <person name="Ma J."/>
        </authorList>
    </citation>
    <scope>NUCLEOTIDE SEQUENCE [LARGE SCALE GENOMIC DNA]</scope>
    <source>
        <strain evidence="3">JCM 16928</strain>
    </source>
</reference>
<evidence type="ECO:0000313" key="2">
    <source>
        <dbReference type="EMBL" id="GAA3601052.1"/>
    </source>
</evidence>
<gene>
    <name evidence="2" type="ORF">GCM10022235_86190</name>
</gene>
<keyword evidence="1" id="KW-1133">Transmembrane helix</keyword>
<dbReference type="Proteomes" id="UP001501222">
    <property type="component" value="Unassembled WGS sequence"/>
</dbReference>
<organism evidence="2 3">
    <name type="scientific">Kribbella ginsengisoli</name>
    <dbReference type="NCBI Taxonomy" id="363865"/>
    <lineage>
        <taxon>Bacteria</taxon>
        <taxon>Bacillati</taxon>
        <taxon>Actinomycetota</taxon>
        <taxon>Actinomycetes</taxon>
        <taxon>Propionibacteriales</taxon>
        <taxon>Kribbellaceae</taxon>
        <taxon>Kribbella</taxon>
    </lineage>
</organism>
<evidence type="ECO:0000313" key="3">
    <source>
        <dbReference type="Proteomes" id="UP001501222"/>
    </source>
</evidence>
<sequence length="257" mass="27525">MAPAVASWTGLVRLGREWLDLGAMAPLVPLTIDAAGLYMALLAWRATLAGDSAGLDRFLVWLYAGLSAALNVWHADAVGGMRAAVFYGIASLSAAMVWERTLRAMRRQELRELGAIDSPAPRYRPLRWMLHYRETWGAFSLAVGQGISNGDLALATYREAQSLVTSAPRDKASEAELQALIEKAGDLDPALVGLTKKAALLLAFQEVGEVNVPAARYWLAERGLKTDRSNAHKVANEHTAALASAPHLKAIAGGGQA</sequence>
<keyword evidence="3" id="KW-1185">Reference proteome</keyword>
<dbReference type="Pfam" id="PF10935">
    <property type="entry name" value="DUF2637"/>
    <property type="match status" value="1"/>
</dbReference>